<evidence type="ECO:0000313" key="1">
    <source>
        <dbReference type="EMBL" id="KAI5679883.1"/>
    </source>
</evidence>
<evidence type="ECO:0000313" key="2">
    <source>
        <dbReference type="Proteomes" id="UP001060085"/>
    </source>
</evidence>
<proteinExistence type="predicted"/>
<protein>
    <submittedName>
        <fullName evidence="1">Uncharacterized protein</fullName>
    </submittedName>
</protein>
<dbReference type="EMBL" id="CM044701">
    <property type="protein sequence ID" value="KAI5679883.1"/>
    <property type="molecule type" value="Genomic_DNA"/>
</dbReference>
<gene>
    <name evidence="1" type="ORF">M9H77_01110</name>
</gene>
<accession>A0ACC0C4K7</accession>
<name>A0ACC0C4K7_CATRO</name>
<keyword evidence="2" id="KW-1185">Reference proteome</keyword>
<sequence length="498" mass="54526">MAAMNLKIISNSVSSDRVDWPRLFQPSYHHNLVSNPSFCGRKVLHNDRKLLLHPTSGRRNRLRGICVSASNRFSESQTHSFDVVIIGAGIIGLYIAREVLLRSNLSVAVVDAGVPGAATGAGQGYIWRINKTPGNEKWKLAARSHKLWENLAVSMQEQGMDPSEVLGWKKTGSLLVGKTEEECSLLWSRAQQLRDAGLAVELLSSEDLLLKEPALVLGKEAGAAFLPDDYQLDARVTIEFIKKVNMNFAAEGRYAEFYHEPATSLVRSSSNGEVEAIETCKSTICSKKAVIVAAGCWSGSLMHNLIRESDIELDIPIEPRKGHLLVIENFKSFKLNHALMEVGYVNHQSATRSAAPNHGSIYDAQVTSISMTATMDTSGKSLILGSSRQLVGFNTVIDESIVNRIWERAAEFFPALRKMSLEDMKKSRSIRVGLRPYMPDGKPMVGPVPGCSNLFVAAGHEGEGLTLAPGTAEMIADMVLGNPRKVDPAPFAVQWCEV</sequence>
<comment type="caution">
    <text evidence="1">The sequence shown here is derived from an EMBL/GenBank/DDBJ whole genome shotgun (WGS) entry which is preliminary data.</text>
</comment>
<dbReference type="Proteomes" id="UP001060085">
    <property type="component" value="Linkage Group LG01"/>
</dbReference>
<reference evidence="2" key="1">
    <citation type="journal article" date="2023" name="Nat. Plants">
        <title>Single-cell RNA sequencing provides a high-resolution roadmap for understanding the multicellular compartmentation of specialized metabolism.</title>
        <authorList>
            <person name="Sun S."/>
            <person name="Shen X."/>
            <person name="Li Y."/>
            <person name="Li Y."/>
            <person name="Wang S."/>
            <person name="Li R."/>
            <person name="Zhang H."/>
            <person name="Shen G."/>
            <person name="Guo B."/>
            <person name="Wei J."/>
            <person name="Xu J."/>
            <person name="St-Pierre B."/>
            <person name="Chen S."/>
            <person name="Sun C."/>
        </authorList>
    </citation>
    <scope>NUCLEOTIDE SEQUENCE [LARGE SCALE GENOMIC DNA]</scope>
</reference>
<organism evidence="1 2">
    <name type="scientific">Catharanthus roseus</name>
    <name type="common">Madagascar periwinkle</name>
    <name type="synonym">Vinca rosea</name>
    <dbReference type="NCBI Taxonomy" id="4058"/>
    <lineage>
        <taxon>Eukaryota</taxon>
        <taxon>Viridiplantae</taxon>
        <taxon>Streptophyta</taxon>
        <taxon>Embryophyta</taxon>
        <taxon>Tracheophyta</taxon>
        <taxon>Spermatophyta</taxon>
        <taxon>Magnoliopsida</taxon>
        <taxon>eudicotyledons</taxon>
        <taxon>Gunneridae</taxon>
        <taxon>Pentapetalae</taxon>
        <taxon>asterids</taxon>
        <taxon>lamiids</taxon>
        <taxon>Gentianales</taxon>
        <taxon>Apocynaceae</taxon>
        <taxon>Rauvolfioideae</taxon>
        <taxon>Vinceae</taxon>
        <taxon>Catharanthinae</taxon>
        <taxon>Catharanthus</taxon>
    </lineage>
</organism>